<evidence type="ECO:0000313" key="2">
    <source>
        <dbReference type="EMBL" id="MBP2183260.1"/>
    </source>
</evidence>
<gene>
    <name evidence="2" type="ORF">JOM49_004786</name>
</gene>
<proteinExistence type="predicted"/>
<evidence type="ECO:0000256" key="1">
    <source>
        <dbReference type="SAM" id="Phobius"/>
    </source>
</evidence>
<comment type="caution">
    <text evidence="2">The sequence shown here is derived from an EMBL/GenBank/DDBJ whole genome shotgun (WGS) entry which is preliminary data.</text>
</comment>
<keyword evidence="1" id="KW-0812">Transmembrane</keyword>
<keyword evidence="1" id="KW-0472">Membrane</keyword>
<dbReference type="EMBL" id="JAGGMS010000001">
    <property type="protein sequence ID" value="MBP2183260.1"/>
    <property type="molecule type" value="Genomic_DNA"/>
</dbReference>
<name>A0ABS4PWH6_9PSEU</name>
<feature type="transmembrane region" description="Helical" evidence="1">
    <location>
        <begin position="21"/>
        <end position="40"/>
    </location>
</feature>
<evidence type="ECO:0000313" key="3">
    <source>
        <dbReference type="Proteomes" id="UP000741013"/>
    </source>
</evidence>
<accession>A0ABS4PWH6</accession>
<protein>
    <submittedName>
        <fullName evidence="2">FtsH-binding integral membrane protein</fullName>
    </submittedName>
</protein>
<feature type="transmembrane region" description="Helical" evidence="1">
    <location>
        <begin position="87"/>
        <end position="107"/>
    </location>
</feature>
<dbReference type="Proteomes" id="UP000741013">
    <property type="component" value="Unassembled WGS sequence"/>
</dbReference>
<reference evidence="2 3" key="1">
    <citation type="submission" date="2021-03" db="EMBL/GenBank/DDBJ databases">
        <title>Sequencing the genomes of 1000 actinobacteria strains.</title>
        <authorList>
            <person name="Klenk H.-P."/>
        </authorList>
    </citation>
    <scope>NUCLEOTIDE SEQUENCE [LARGE SCALE GENOMIC DNA]</scope>
    <source>
        <strain evidence="2 3">DSM 45510</strain>
    </source>
</reference>
<feature type="transmembrane region" description="Helical" evidence="1">
    <location>
        <begin position="113"/>
        <end position="132"/>
    </location>
</feature>
<dbReference type="InterPro" id="IPR045713">
    <property type="entry name" value="DUF6069"/>
</dbReference>
<keyword evidence="3" id="KW-1185">Reference proteome</keyword>
<organism evidence="2 3">
    <name type="scientific">Amycolatopsis magusensis</name>
    <dbReference type="NCBI Taxonomy" id="882444"/>
    <lineage>
        <taxon>Bacteria</taxon>
        <taxon>Bacillati</taxon>
        <taxon>Actinomycetota</taxon>
        <taxon>Actinomycetes</taxon>
        <taxon>Pseudonocardiales</taxon>
        <taxon>Pseudonocardiaceae</taxon>
        <taxon>Amycolatopsis</taxon>
    </lineage>
</organism>
<keyword evidence="1" id="KW-1133">Transmembrane helix</keyword>
<dbReference type="Pfam" id="PF19545">
    <property type="entry name" value="DUF6069"/>
    <property type="match status" value="1"/>
</dbReference>
<sequence>MTTRTEPKTHSGSKALTRVGGIAAAAVAASLIWTLAVPVLGVDLTVTSIGGTAPQTVDLVAIVIATVAVSLVGWGLLALLERRGKGRVWTFIAVAVMVLSLASPLLAAGPVDARITLGLLHVVVGAIVIPAFRRGVPA</sequence>
<feature type="transmembrane region" description="Helical" evidence="1">
    <location>
        <begin position="60"/>
        <end position="80"/>
    </location>
</feature>
<dbReference type="RefSeq" id="WP_209666454.1">
    <property type="nucleotide sequence ID" value="NZ_JAGGMS010000001.1"/>
</dbReference>